<gene>
    <name evidence="2" type="ORF">ACFPTR_00420</name>
</gene>
<feature type="transmembrane region" description="Helical" evidence="1">
    <location>
        <begin position="102"/>
        <end position="127"/>
    </location>
</feature>
<feature type="transmembrane region" description="Helical" evidence="1">
    <location>
        <begin position="172"/>
        <end position="190"/>
    </location>
</feature>
<name>A0ABW0U3N1_9BACI</name>
<dbReference type="Proteomes" id="UP001596143">
    <property type="component" value="Unassembled WGS sequence"/>
</dbReference>
<reference evidence="3" key="1">
    <citation type="journal article" date="2019" name="Int. J. Syst. Evol. Microbiol.">
        <title>The Global Catalogue of Microorganisms (GCM) 10K type strain sequencing project: providing services to taxonomists for standard genome sequencing and annotation.</title>
        <authorList>
            <consortium name="The Broad Institute Genomics Platform"/>
            <consortium name="The Broad Institute Genome Sequencing Center for Infectious Disease"/>
            <person name="Wu L."/>
            <person name="Ma J."/>
        </authorList>
    </citation>
    <scope>NUCLEOTIDE SEQUENCE [LARGE SCALE GENOMIC DNA]</scope>
    <source>
        <strain evidence="3">CGMCC 1.15790</strain>
    </source>
</reference>
<keyword evidence="1" id="KW-1133">Transmembrane helix</keyword>
<keyword evidence="1" id="KW-0812">Transmembrane</keyword>
<organism evidence="2 3">
    <name type="scientific">Aliibacillus thermotolerans</name>
    <dbReference type="NCBI Taxonomy" id="1834418"/>
    <lineage>
        <taxon>Bacteria</taxon>
        <taxon>Bacillati</taxon>
        <taxon>Bacillota</taxon>
        <taxon>Bacilli</taxon>
        <taxon>Bacillales</taxon>
        <taxon>Bacillaceae</taxon>
        <taxon>Aliibacillus</taxon>
    </lineage>
</organism>
<keyword evidence="3" id="KW-1185">Reference proteome</keyword>
<proteinExistence type="predicted"/>
<accession>A0ABW0U3N1</accession>
<protein>
    <submittedName>
        <fullName evidence="2">ABC transporter permease</fullName>
    </submittedName>
</protein>
<evidence type="ECO:0000313" key="3">
    <source>
        <dbReference type="Proteomes" id="UP001596143"/>
    </source>
</evidence>
<feature type="transmembrane region" description="Helical" evidence="1">
    <location>
        <begin position="18"/>
        <end position="39"/>
    </location>
</feature>
<evidence type="ECO:0000256" key="1">
    <source>
        <dbReference type="SAM" id="Phobius"/>
    </source>
</evidence>
<feature type="transmembrane region" description="Helical" evidence="1">
    <location>
        <begin position="210"/>
        <end position="231"/>
    </location>
</feature>
<feature type="transmembrane region" description="Helical" evidence="1">
    <location>
        <begin position="147"/>
        <end position="165"/>
    </location>
</feature>
<dbReference type="EMBL" id="JBHSPF010000003">
    <property type="protein sequence ID" value="MFC5627359.1"/>
    <property type="molecule type" value="Genomic_DNA"/>
</dbReference>
<comment type="caution">
    <text evidence="2">The sequence shown here is derived from an EMBL/GenBank/DDBJ whole genome shotgun (WGS) entry which is preliminary data.</text>
</comment>
<dbReference type="Pfam" id="PF12730">
    <property type="entry name" value="ABC2_membrane_4"/>
    <property type="match status" value="1"/>
</dbReference>
<feature type="transmembrane region" description="Helical" evidence="1">
    <location>
        <begin position="59"/>
        <end position="81"/>
    </location>
</feature>
<keyword evidence="1" id="KW-0472">Membrane</keyword>
<evidence type="ECO:0000313" key="2">
    <source>
        <dbReference type="EMBL" id="MFC5627359.1"/>
    </source>
</evidence>
<sequence>MLRQLLVADFLKIKRKGFWLLTFLGPLGVVALQMVNYGLRKDYLLQQSDNDWEYYLSNVHSFTPLALILGIAIFTSIIANIENETNAWKQLVSLPVSKMSVYLSKFTALASLLLVSSILLMVFTLLFGVFLDLGEEIPYVELFQYSFYPYFAALPILSLQLWIAIVSKNQGIPITTGVLGVVFAYSAYYLPDWMIWKWPSLMNAWGEPVVNALLGVGLGCVLYLVGMFDFVRRDVK</sequence>
<dbReference type="RefSeq" id="WP_270896775.1">
    <property type="nucleotide sequence ID" value="NZ_JBHSPF010000003.1"/>
</dbReference>
<dbReference type="CDD" id="cd21809">
    <property type="entry name" value="ABC-2_lan_permease-like"/>
    <property type="match status" value="1"/>
</dbReference>